<evidence type="ECO:0000256" key="1">
    <source>
        <dbReference type="SAM" id="MobiDB-lite"/>
    </source>
</evidence>
<accession>A0A8H6MDF6</accession>
<name>A0A8H6MDF6_9AGAR</name>
<reference evidence="3 4" key="1">
    <citation type="submission" date="2020-07" db="EMBL/GenBank/DDBJ databases">
        <title>Comparative genomics of pyrophilous fungi reveals a link between fire events and developmental genes.</title>
        <authorList>
            <consortium name="DOE Joint Genome Institute"/>
            <person name="Steindorff A.S."/>
            <person name="Carver A."/>
            <person name="Calhoun S."/>
            <person name="Stillman K."/>
            <person name="Liu H."/>
            <person name="Lipzen A."/>
            <person name="Pangilinan J."/>
            <person name="Labutti K."/>
            <person name="Bruns T.D."/>
            <person name="Grigoriev I.V."/>
        </authorList>
    </citation>
    <scope>NUCLEOTIDE SEQUENCE [LARGE SCALE GENOMIC DNA]</scope>
    <source>
        <strain evidence="3 4">CBS 144469</strain>
    </source>
</reference>
<comment type="caution">
    <text evidence="3">The sequence shown here is derived from an EMBL/GenBank/DDBJ whole genome shotgun (WGS) entry which is preliminary data.</text>
</comment>
<gene>
    <name evidence="2" type="ORF">DFP72DRAFT_1099272</name>
    <name evidence="3" type="ORF">DFP72DRAFT_844089</name>
</gene>
<dbReference type="Proteomes" id="UP000521943">
    <property type="component" value="Unassembled WGS sequence"/>
</dbReference>
<protein>
    <submittedName>
        <fullName evidence="3">Uncharacterized protein</fullName>
    </submittedName>
</protein>
<dbReference type="AlphaFoldDB" id="A0A8H6MDF6"/>
<evidence type="ECO:0000313" key="4">
    <source>
        <dbReference type="Proteomes" id="UP000521943"/>
    </source>
</evidence>
<dbReference type="EMBL" id="JACGCI010000014">
    <property type="protein sequence ID" value="KAF6759977.1"/>
    <property type="molecule type" value="Genomic_DNA"/>
</dbReference>
<dbReference type="EMBL" id="JACGCI010000014">
    <property type="protein sequence ID" value="KAF6759975.1"/>
    <property type="molecule type" value="Genomic_DNA"/>
</dbReference>
<evidence type="ECO:0000313" key="2">
    <source>
        <dbReference type="EMBL" id="KAF6759975.1"/>
    </source>
</evidence>
<evidence type="ECO:0000313" key="3">
    <source>
        <dbReference type="EMBL" id="KAF6759977.1"/>
    </source>
</evidence>
<organism evidence="3 4">
    <name type="scientific">Ephemerocybe angulata</name>
    <dbReference type="NCBI Taxonomy" id="980116"/>
    <lineage>
        <taxon>Eukaryota</taxon>
        <taxon>Fungi</taxon>
        <taxon>Dikarya</taxon>
        <taxon>Basidiomycota</taxon>
        <taxon>Agaricomycotina</taxon>
        <taxon>Agaricomycetes</taxon>
        <taxon>Agaricomycetidae</taxon>
        <taxon>Agaricales</taxon>
        <taxon>Agaricineae</taxon>
        <taxon>Psathyrellaceae</taxon>
        <taxon>Ephemerocybe</taxon>
    </lineage>
</organism>
<keyword evidence="4" id="KW-1185">Reference proteome</keyword>
<sequence length="438" mass="48093">MSRGVVVGREQDGVVAGGGGARHRLTKRKAVGLGGWGWRSARRRWTQIAVETRSRLRKLALERAVRKAANAKSAQLRIGGRQLGVTNARRREYTYSWPIKWDASRSDMRSVTFAGQDGLTDAREAGWELKAILTPVPIVGPPLPTRIPYVTLHLAMSATNKASSPQRNRTPRPTTSDALLDQKFTSPQAQGDGVAMPGVGEGVKAHILYRERRLQVRAHNLRHYETQQWANHTIPSRSSRLHSHSSGLARLDGGMDTTVRRWIPRNQHTTRDDDHTPLTSLQTLSIDLQTQHSVATCKIETPGPTISDTGLDAQLRAVSVADETCGCTRVSGTLTSGRAIATSAHTMFARDVLATWVEEVQVYSLRFASCPQALGPTATPIRAAARACACRTRATLPLIGDRDRRDFLLRDASVQMLEWGSRFRSRLGLLVAGMLGLG</sequence>
<feature type="region of interest" description="Disordered" evidence="1">
    <location>
        <begin position="159"/>
        <end position="178"/>
    </location>
</feature>
<proteinExistence type="predicted"/>